<dbReference type="RefSeq" id="WP_128322802.1">
    <property type="nucleotide sequence ID" value="NZ_QJRG01000034.1"/>
</dbReference>
<comment type="caution">
    <text evidence="1">The sequence shown here is derived from an EMBL/GenBank/DDBJ whole genome shotgun (WGS) entry which is preliminary data.</text>
</comment>
<dbReference type="InterPro" id="IPR024787">
    <property type="entry name" value="EcsC"/>
</dbReference>
<evidence type="ECO:0000313" key="1">
    <source>
        <dbReference type="EMBL" id="RWU25601.1"/>
    </source>
</evidence>
<dbReference type="EMBL" id="QJRG01000034">
    <property type="protein sequence ID" value="RWU25601.1"/>
    <property type="molecule type" value="Genomic_DNA"/>
</dbReference>
<dbReference type="PANTHER" id="PTHR41260">
    <property type="entry name" value="PROTEIN ECSC"/>
    <property type="match status" value="1"/>
</dbReference>
<dbReference type="PANTHER" id="PTHR41260:SF1">
    <property type="entry name" value="PROTEIN ECSC"/>
    <property type="match status" value="1"/>
</dbReference>
<protein>
    <submittedName>
        <fullName evidence="1">Peptidase</fullName>
    </submittedName>
</protein>
<dbReference type="Pfam" id="PF12787">
    <property type="entry name" value="EcsC"/>
    <property type="match status" value="1"/>
</dbReference>
<dbReference type="Proteomes" id="UP000288983">
    <property type="component" value="Unassembled WGS sequence"/>
</dbReference>
<accession>A0A443ZXC6</accession>
<gene>
    <name evidence="1" type="ORF">DM813_07770</name>
</gene>
<sequence length="265" mass="28290">MSVTISEVDQKSLQTAKSLLENPGVAVKITNMLGAPIEKGFELLPKDWNKNIGDVVQSALLKASDMATLTMKDVPGEESSNIWHKLGVAISGGVGGFFGVAALAIELPISTSIMLRSIADIARSEGESISDLETKQACLTVFALGGESVDDDCAESAYYAVRTALARTVAEASEFILKKKLADESAPVLIKLIASVAERFSIQITEKLAAQAVPAIGAAGGAIINTIFMDHFQDMAKGHFTVRRLERKYGRDIVKQAYDSLPKMG</sequence>
<dbReference type="AlphaFoldDB" id="A0A443ZXC6"/>
<name>A0A443ZXC6_9PSED</name>
<reference evidence="1 2" key="1">
    <citation type="submission" date="2018-06" db="EMBL/GenBank/DDBJ databases">
        <title>Bacteria isolated from soil of Wuhan.</title>
        <authorList>
            <person name="Wei X."/>
            <person name="Chunhua H."/>
        </authorList>
    </citation>
    <scope>NUCLEOTIDE SEQUENCE [LARGE SCALE GENOMIC DNA]</scope>
    <source>
        <strain evidence="2">xwS2</strain>
    </source>
</reference>
<evidence type="ECO:0000313" key="2">
    <source>
        <dbReference type="Proteomes" id="UP000288983"/>
    </source>
</evidence>
<proteinExistence type="predicted"/>
<organism evidence="1 2">
    <name type="scientific">Pseudomonas alkylphenolica</name>
    <dbReference type="NCBI Taxonomy" id="237609"/>
    <lineage>
        <taxon>Bacteria</taxon>
        <taxon>Pseudomonadati</taxon>
        <taxon>Pseudomonadota</taxon>
        <taxon>Gammaproteobacteria</taxon>
        <taxon>Pseudomonadales</taxon>
        <taxon>Pseudomonadaceae</taxon>
        <taxon>Pseudomonas</taxon>
    </lineage>
</organism>
<dbReference type="OrthoDB" id="1238772at2"/>